<dbReference type="PATRIC" id="fig|1424334.3.peg.785"/>
<dbReference type="PANTHER" id="PTHR30537:SF5">
    <property type="entry name" value="HTH-TYPE TRANSCRIPTIONAL ACTIVATOR TTDR-RELATED"/>
    <property type="match status" value="1"/>
</dbReference>
<sequence length="310" mass="34664">MKNTKIEPLWSHIYWLGVLDVAGSYTAAARKLGVSKAAMSQRIQELESALGIALVQRTTRSVRLTEAGRELVAQTRPAFSHIETGCARVRELADTPQGIIRLTAPVALARQQIIPRLPAFMRQYPDIRVEIELSDHISPLAQEGFDLAIRHASSVPDTYVAWKLCATRTLLLATPQYLKKHPAPIQPQDLVNHNCLTYLRFGAQPDWHFESRRSSSRRVSVQVNGSFAANNSETLREMVLAHQGIALVPDFSAAQELEKGTLVQLLPQWQSVGVFGDQIYALRPYSPHVPGIIRLLVDYLKAAFRRDAFL</sequence>
<comment type="similarity">
    <text evidence="1">Belongs to the LysR transcriptional regulatory family.</text>
</comment>
<evidence type="ECO:0000256" key="2">
    <source>
        <dbReference type="ARBA" id="ARBA00023015"/>
    </source>
</evidence>
<dbReference type="SUPFAM" id="SSF46785">
    <property type="entry name" value="Winged helix' DNA-binding domain"/>
    <property type="match status" value="1"/>
</dbReference>
<dbReference type="eggNOG" id="COG0583">
    <property type="taxonomic scope" value="Bacteria"/>
</dbReference>
<dbReference type="InterPro" id="IPR000847">
    <property type="entry name" value="LysR_HTH_N"/>
</dbReference>
<name>V8QWK2_9BURK</name>
<dbReference type="PANTHER" id="PTHR30537">
    <property type="entry name" value="HTH-TYPE TRANSCRIPTIONAL REGULATOR"/>
    <property type="match status" value="1"/>
</dbReference>
<dbReference type="Pfam" id="PF03466">
    <property type="entry name" value="LysR_substrate"/>
    <property type="match status" value="1"/>
</dbReference>
<dbReference type="GO" id="GO:0043565">
    <property type="term" value="F:sequence-specific DNA binding"/>
    <property type="evidence" value="ECO:0007669"/>
    <property type="project" value="TreeGrafter"/>
</dbReference>
<dbReference type="CDD" id="cd08422">
    <property type="entry name" value="PBP2_CrgA_like"/>
    <property type="match status" value="1"/>
</dbReference>
<organism evidence="6 7">
    <name type="scientific">Advenella kashmirensis W13003</name>
    <dbReference type="NCBI Taxonomy" id="1424334"/>
    <lineage>
        <taxon>Bacteria</taxon>
        <taxon>Pseudomonadati</taxon>
        <taxon>Pseudomonadota</taxon>
        <taxon>Betaproteobacteria</taxon>
        <taxon>Burkholderiales</taxon>
        <taxon>Alcaligenaceae</taxon>
    </lineage>
</organism>
<evidence type="ECO:0000313" key="6">
    <source>
        <dbReference type="EMBL" id="ETF04321.1"/>
    </source>
</evidence>
<dbReference type="Gene3D" id="3.40.190.290">
    <property type="match status" value="1"/>
</dbReference>
<dbReference type="InterPro" id="IPR036390">
    <property type="entry name" value="WH_DNA-bd_sf"/>
</dbReference>
<keyword evidence="3" id="KW-0238">DNA-binding</keyword>
<proteinExistence type="inferred from homology"/>
<keyword evidence="7" id="KW-1185">Reference proteome</keyword>
<evidence type="ECO:0000259" key="5">
    <source>
        <dbReference type="PROSITE" id="PS50931"/>
    </source>
</evidence>
<feature type="domain" description="HTH lysR-type" evidence="5">
    <location>
        <begin position="23"/>
        <end position="65"/>
    </location>
</feature>
<dbReference type="GO" id="GO:0003700">
    <property type="term" value="F:DNA-binding transcription factor activity"/>
    <property type="evidence" value="ECO:0007669"/>
    <property type="project" value="InterPro"/>
</dbReference>
<evidence type="ECO:0000256" key="3">
    <source>
        <dbReference type="ARBA" id="ARBA00023125"/>
    </source>
</evidence>
<dbReference type="InterPro" id="IPR058163">
    <property type="entry name" value="LysR-type_TF_proteobact-type"/>
</dbReference>
<dbReference type="EMBL" id="AYXT01000001">
    <property type="protein sequence ID" value="ETF04321.1"/>
    <property type="molecule type" value="Genomic_DNA"/>
</dbReference>
<dbReference type="InterPro" id="IPR005119">
    <property type="entry name" value="LysR_subst-bd"/>
</dbReference>
<keyword evidence="2" id="KW-0805">Transcription regulation</keyword>
<dbReference type="STRING" id="1424334.W822_03905"/>
<evidence type="ECO:0000256" key="4">
    <source>
        <dbReference type="ARBA" id="ARBA00023163"/>
    </source>
</evidence>
<dbReference type="InterPro" id="IPR036388">
    <property type="entry name" value="WH-like_DNA-bd_sf"/>
</dbReference>
<dbReference type="AlphaFoldDB" id="V8QWK2"/>
<protein>
    <submittedName>
        <fullName evidence="6">LysR family transcriptional regulator</fullName>
    </submittedName>
</protein>
<comment type="caution">
    <text evidence="6">The sequence shown here is derived from an EMBL/GenBank/DDBJ whole genome shotgun (WGS) entry which is preliminary data.</text>
</comment>
<dbReference type="HOGENOM" id="CLU_039613_16_1_4"/>
<reference evidence="6 7" key="1">
    <citation type="journal article" date="2014" name="Genome Announc.">
        <title>Draft Genome Sequence of Advenella kashmirensis Strain W13003, a Polycyclic Aromatic Hydrocarbon-Degrading Bacterium.</title>
        <authorList>
            <person name="Wang X."/>
            <person name="Jin D."/>
            <person name="Zhou L."/>
            <person name="Wu L."/>
            <person name="An W."/>
            <person name="Zhao L."/>
        </authorList>
    </citation>
    <scope>NUCLEOTIDE SEQUENCE [LARGE SCALE GENOMIC DNA]</scope>
    <source>
        <strain evidence="6 7">W13003</strain>
    </source>
</reference>
<evidence type="ECO:0000313" key="7">
    <source>
        <dbReference type="Proteomes" id="UP000018733"/>
    </source>
</evidence>
<accession>V8QWK2</accession>
<gene>
    <name evidence="6" type="ORF">W822_03905</name>
</gene>
<dbReference type="RefSeq" id="WP_024003847.1">
    <property type="nucleotide sequence ID" value="NZ_KI650979.1"/>
</dbReference>
<dbReference type="SUPFAM" id="SSF53850">
    <property type="entry name" value="Periplasmic binding protein-like II"/>
    <property type="match status" value="1"/>
</dbReference>
<dbReference type="Pfam" id="PF00126">
    <property type="entry name" value="HTH_1"/>
    <property type="match status" value="1"/>
</dbReference>
<dbReference type="GO" id="GO:0006351">
    <property type="term" value="P:DNA-templated transcription"/>
    <property type="evidence" value="ECO:0007669"/>
    <property type="project" value="TreeGrafter"/>
</dbReference>
<keyword evidence="4" id="KW-0804">Transcription</keyword>
<dbReference type="PRINTS" id="PR00039">
    <property type="entry name" value="HTHLYSR"/>
</dbReference>
<evidence type="ECO:0000256" key="1">
    <source>
        <dbReference type="ARBA" id="ARBA00009437"/>
    </source>
</evidence>
<dbReference type="OrthoDB" id="8928056at2"/>
<dbReference type="PROSITE" id="PS50931">
    <property type="entry name" value="HTH_LYSR"/>
    <property type="match status" value="1"/>
</dbReference>
<dbReference type="Gene3D" id="1.10.10.10">
    <property type="entry name" value="Winged helix-like DNA-binding domain superfamily/Winged helix DNA-binding domain"/>
    <property type="match status" value="1"/>
</dbReference>
<dbReference type="Proteomes" id="UP000018733">
    <property type="component" value="Unassembled WGS sequence"/>
</dbReference>